<dbReference type="InterPro" id="IPR002999">
    <property type="entry name" value="Tudor"/>
</dbReference>
<dbReference type="HOGENOM" id="CLU_1464832_0_0_1"/>
<name>A7TBM7_NEMVE</name>
<keyword evidence="4" id="KW-1185">Reference proteome</keyword>
<evidence type="ECO:0000313" key="3">
    <source>
        <dbReference type="EMBL" id="EDO26579.1"/>
    </source>
</evidence>
<reference evidence="3" key="1">
    <citation type="journal article" date="2007" name="Science">
        <title>Sea anemone genome reveals ancestral eumetazoan gene repertoire and genomic organization.</title>
        <authorList>
            <person name="Putnam N.H."/>
            <person name="Srivastava M."/>
            <person name="Hellsten U."/>
            <person name="Dirks B."/>
            <person name="Chapman J."/>
            <person name="Salamov A."/>
            <person name="Terry A."/>
            <person name="Shapiro H."/>
            <person name="Lindquist E."/>
            <person name="Kapitonov V.V."/>
            <person name="Jurka J."/>
            <person name="Genikhovich G."/>
            <person name="Grigoriev I.V."/>
            <person name="Lucas S.M."/>
            <person name="Steele R.E."/>
            <person name="Finnerty J.R."/>
            <person name="Technau U."/>
            <person name="Martindale M.Q."/>
            <person name="Rokhsar D.S."/>
        </authorList>
    </citation>
    <scope>NUCLEOTIDE SEQUENCE [LARGE SCALE GENOMIC DNA]</scope>
    <source>
        <strain evidence="3">CH2 x CH6</strain>
    </source>
</reference>
<dbReference type="PANTHER" id="PTHR22948:SF76">
    <property type="entry name" value="FI20010P1-RELATED"/>
    <property type="match status" value="1"/>
</dbReference>
<protein>
    <recommendedName>
        <fullName evidence="2">Tudor domain-containing protein</fullName>
    </recommendedName>
</protein>
<dbReference type="EMBL" id="DS475443">
    <property type="protein sequence ID" value="EDO26579.1"/>
    <property type="molecule type" value="Genomic_DNA"/>
</dbReference>
<feature type="non-terminal residue" evidence="3">
    <location>
        <position position="185"/>
    </location>
</feature>
<accession>A7TBM7</accession>
<dbReference type="AlphaFoldDB" id="A7TBM7"/>
<dbReference type="Pfam" id="PF00567">
    <property type="entry name" value="TUDOR"/>
    <property type="match status" value="1"/>
</dbReference>
<feature type="region of interest" description="Disordered" evidence="1">
    <location>
        <begin position="44"/>
        <end position="70"/>
    </location>
</feature>
<proteinExistence type="predicted"/>
<dbReference type="InterPro" id="IPR035437">
    <property type="entry name" value="SNase_OB-fold_sf"/>
</dbReference>
<gene>
    <name evidence="3" type="ORF">NEMVEDRAFT_v1g224903</name>
</gene>
<feature type="domain" description="Tudor" evidence="2">
    <location>
        <begin position="149"/>
        <end position="185"/>
    </location>
</feature>
<dbReference type="Gene3D" id="2.30.30.140">
    <property type="match status" value="1"/>
</dbReference>
<dbReference type="SUPFAM" id="SSF63748">
    <property type="entry name" value="Tudor/PWWP/MBT"/>
    <property type="match status" value="1"/>
</dbReference>
<evidence type="ECO:0000256" key="1">
    <source>
        <dbReference type="SAM" id="MobiDB-lite"/>
    </source>
</evidence>
<organism evidence="3 4">
    <name type="scientific">Nematostella vectensis</name>
    <name type="common">Starlet sea anemone</name>
    <dbReference type="NCBI Taxonomy" id="45351"/>
    <lineage>
        <taxon>Eukaryota</taxon>
        <taxon>Metazoa</taxon>
        <taxon>Cnidaria</taxon>
        <taxon>Anthozoa</taxon>
        <taxon>Hexacorallia</taxon>
        <taxon>Actiniaria</taxon>
        <taxon>Edwardsiidae</taxon>
        <taxon>Nematostella</taxon>
    </lineage>
</organism>
<dbReference type="PANTHER" id="PTHR22948">
    <property type="entry name" value="TUDOR DOMAIN CONTAINING PROTEIN"/>
    <property type="match status" value="1"/>
</dbReference>
<feature type="non-terminal residue" evidence="3">
    <location>
        <position position="1"/>
    </location>
</feature>
<dbReference type="Gene3D" id="2.40.50.90">
    <property type="match status" value="1"/>
</dbReference>
<evidence type="ECO:0000259" key="2">
    <source>
        <dbReference type="PROSITE" id="PS50304"/>
    </source>
</evidence>
<dbReference type="Proteomes" id="UP000001593">
    <property type="component" value="Unassembled WGS sequence"/>
</dbReference>
<dbReference type="PROSITE" id="PS50304">
    <property type="entry name" value="TUDOR"/>
    <property type="match status" value="1"/>
</dbReference>
<evidence type="ECO:0000313" key="4">
    <source>
        <dbReference type="Proteomes" id="UP000001593"/>
    </source>
</evidence>
<feature type="compositionally biased region" description="Basic and acidic residues" evidence="1">
    <location>
        <begin position="57"/>
        <end position="70"/>
    </location>
</feature>
<sequence length="185" mass="20430">QPTLRKLTVEELDRITAEGEKAAQAFGQADQQVAPLLQFQVPRKADQQVAPQTKAQPEVEKPGLADQYTKDVPFKKQQVSSVVAANMNALSTPGIPVEGSLVKVITTEVISPSHFYVHVCDHKTQQDLHDLTTKMNAHYNTAPPSTHWQPHVDELCAASTKGTWSRCIVENVMPGRAAKVFFVDY</sequence>
<dbReference type="InParanoid" id="A7TBM7"/>
<dbReference type="InterPro" id="IPR050621">
    <property type="entry name" value="Tudor_domain_containing"/>
</dbReference>